<dbReference type="EMBL" id="JABMCB010000113">
    <property type="protein sequence ID" value="NUU73911.1"/>
    <property type="molecule type" value="Genomic_DNA"/>
</dbReference>
<evidence type="ECO:0000256" key="1">
    <source>
        <dbReference type="SAM" id="Phobius"/>
    </source>
</evidence>
<organism evidence="2 3">
    <name type="scientific">Paenibacillus xylanilyticus</name>
    <dbReference type="NCBI Taxonomy" id="248903"/>
    <lineage>
        <taxon>Bacteria</taxon>
        <taxon>Bacillati</taxon>
        <taxon>Bacillota</taxon>
        <taxon>Bacilli</taxon>
        <taxon>Bacillales</taxon>
        <taxon>Paenibacillaceae</taxon>
        <taxon>Paenibacillus</taxon>
    </lineage>
</organism>
<dbReference type="RefSeq" id="WP_175393905.1">
    <property type="nucleotide sequence ID" value="NZ_JABMCB010000113.1"/>
</dbReference>
<dbReference type="Proteomes" id="UP000526125">
    <property type="component" value="Unassembled WGS sequence"/>
</dbReference>
<keyword evidence="1" id="KW-0472">Membrane</keyword>
<sequence>MVKLINLSSKYLVLFVFAIVSFYVPTGTIDALASYDKKTYVYDVKTAGLNLRSGAGTSYPIIGQVSMGTDLVEYCPSGSCGLTTADSYTWIRNYYPNASLGYYANSALGWAAWYNTTGSRTFNYHYTHVAKTSRWTQMFSSDCSNMSGVMKGLNENYYLQSFDSELMASTCNPNAWRVKDFQAGSNSSGTFDNGFVNGWNLKAE</sequence>
<name>A0A7Y6BSD8_9BACL</name>
<protein>
    <submittedName>
        <fullName evidence="2">SH3 domain-containing protein</fullName>
    </submittedName>
</protein>
<dbReference type="Gene3D" id="2.30.30.40">
    <property type="entry name" value="SH3 Domains"/>
    <property type="match status" value="1"/>
</dbReference>
<feature type="transmembrane region" description="Helical" evidence="1">
    <location>
        <begin position="12"/>
        <end position="35"/>
    </location>
</feature>
<keyword evidence="1" id="KW-1133">Transmembrane helix</keyword>
<comment type="caution">
    <text evidence="2">The sequence shown here is derived from an EMBL/GenBank/DDBJ whole genome shotgun (WGS) entry which is preliminary data.</text>
</comment>
<keyword evidence="3" id="KW-1185">Reference proteome</keyword>
<dbReference type="AlphaFoldDB" id="A0A7Y6BSD8"/>
<keyword evidence="1" id="KW-0812">Transmembrane</keyword>
<proteinExistence type="predicted"/>
<gene>
    <name evidence="2" type="ORF">HP552_01240</name>
</gene>
<accession>A0A7Y6BSD8</accession>
<evidence type="ECO:0000313" key="2">
    <source>
        <dbReference type="EMBL" id="NUU73911.1"/>
    </source>
</evidence>
<reference evidence="2 3" key="1">
    <citation type="submission" date="2020-05" db="EMBL/GenBank/DDBJ databases">
        <title>Genome Sequencing of Type Strains.</title>
        <authorList>
            <person name="Lemaire J.F."/>
            <person name="Inderbitzin P."/>
            <person name="Gregorio O.A."/>
            <person name="Collins S.B."/>
            <person name="Wespe N."/>
            <person name="Knight-Connoni V."/>
        </authorList>
    </citation>
    <scope>NUCLEOTIDE SEQUENCE [LARGE SCALE GENOMIC DNA]</scope>
    <source>
        <strain evidence="2 3">LMG 21957</strain>
    </source>
</reference>
<evidence type="ECO:0000313" key="3">
    <source>
        <dbReference type="Proteomes" id="UP000526125"/>
    </source>
</evidence>